<evidence type="ECO:0000256" key="4">
    <source>
        <dbReference type="ARBA" id="ARBA00023136"/>
    </source>
</evidence>
<proteinExistence type="predicted"/>
<evidence type="ECO:0000256" key="3">
    <source>
        <dbReference type="ARBA" id="ARBA00022989"/>
    </source>
</evidence>
<dbReference type="Pfam" id="PF01040">
    <property type="entry name" value="UbiA"/>
    <property type="match status" value="1"/>
</dbReference>
<feature type="transmembrane region" description="Helical" evidence="5">
    <location>
        <begin position="162"/>
        <end position="182"/>
    </location>
</feature>
<evidence type="ECO:0000256" key="5">
    <source>
        <dbReference type="SAM" id="Phobius"/>
    </source>
</evidence>
<keyword evidence="2 5" id="KW-0812">Transmembrane</keyword>
<dbReference type="GO" id="GO:0005886">
    <property type="term" value="C:plasma membrane"/>
    <property type="evidence" value="ECO:0007669"/>
    <property type="project" value="UniProtKB-SubCell"/>
</dbReference>
<dbReference type="Proteomes" id="UP000831768">
    <property type="component" value="Chromosome"/>
</dbReference>
<evidence type="ECO:0000313" key="6">
    <source>
        <dbReference type="EMBL" id="UPM41723.1"/>
    </source>
</evidence>
<feature type="transmembrane region" description="Helical" evidence="5">
    <location>
        <begin position="136"/>
        <end position="156"/>
    </location>
</feature>
<evidence type="ECO:0000256" key="1">
    <source>
        <dbReference type="ARBA" id="ARBA00004651"/>
    </source>
</evidence>
<feature type="transmembrane region" description="Helical" evidence="5">
    <location>
        <begin position="211"/>
        <end position="229"/>
    </location>
</feature>
<keyword evidence="3 5" id="KW-1133">Transmembrane helix</keyword>
<evidence type="ECO:0000313" key="7">
    <source>
        <dbReference type="Proteomes" id="UP000831768"/>
    </source>
</evidence>
<dbReference type="KEGG" id="haad:MW046_06910"/>
<keyword evidence="4 5" id="KW-0472">Membrane</keyword>
<dbReference type="EMBL" id="CP096019">
    <property type="protein sequence ID" value="UPM41723.1"/>
    <property type="molecule type" value="Genomic_DNA"/>
</dbReference>
<dbReference type="RefSeq" id="WP_247992403.1">
    <property type="nucleotide sequence ID" value="NZ_CP096019.1"/>
</dbReference>
<keyword evidence="7" id="KW-1185">Reference proteome</keyword>
<feature type="transmembrane region" description="Helical" evidence="5">
    <location>
        <begin position="258"/>
        <end position="280"/>
    </location>
</feature>
<evidence type="ECO:0000256" key="2">
    <source>
        <dbReference type="ARBA" id="ARBA00022692"/>
    </source>
</evidence>
<feature type="transmembrane region" description="Helical" evidence="5">
    <location>
        <begin position="98"/>
        <end position="124"/>
    </location>
</feature>
<sequence length="284" mass="29842">MSVTRRGRGTSATLRALGSQVHPVFMLPAVAASAFGAVLAPALTLEIVVLHGGIVFCELYTAHVKDGYVDFYLRGEDESHPLTGRGCRLALLGASTLVFVGLGMLAVAVDPIAALLALPGWLIAYFHAPQLDTHPVGATVGYPLGISTTILGGYYAQAASLSTTPIVYAIVFLVVLSGVKIIDDATDYQYDRSIEKRTVAVVVGRARARQLATGLMAVGLAIVVIGSVLTPIIPPSSIVAVLAFAGIAGMARERDAELATMILIRGTYVFLALLVAAVWFQPLR</sequence>
<accession>A0A8U0A0X2</accession>
<gene>
    <name evidence="6" type="ORF">MW046_06910</name>
</gene>
<dbReference type="AlphaFoldDB" id="A0A8U0A0X2"/>
<organism evidence="6 7">
    <name type="scientific">Halocatena salina</name>
    <dbReference type="NCBI Taxonomy" id="2934340"/>
    <lineage>
        <taxon>Archaea</taxon>
        <taxon>Methanobacteriati</taxon>
        <taxon>Methanobacteriota</taxon>
        <taxon>Stenosarchaea group</taxon>
        <taxon>Halobacteria</taxon>
        <taxon>Halobacteriales</taxon>
        <taxon>Natronomonadaceae</taxon>
        <taxon>Halocatena</taxon>
    </lineage>
</organism>
<feature type="transmembrane region" description="Helical" evidence="5">
    <location>
        <begin position="21"/>
        <end position="43"/>
    </location>
</feature>
<protein>
    <submittedName>
        <fullName evidence="6">UbiA family prenyltransferase</fullName>
    </submittedName>
</protein>
<dbReference type="CDD" id="cd13956">
    <property type="entry name" value="PT_UbiA"/>
    <property type="match status" value="1"/>
</dbReference>
<dbReference type="GeneID" id="71927763"/>
<reference evidence="6" key="1">
    <citation type="submission" date="2022-04" db="EMBL/GenBank/DDBJ databases">
        <title>Halocatena sp. nov., isolated from a salt lake.</title>
        <authorList>
            <person name="Cui H.-L."/>
        </authorList>
    </citation>
    <scope>NUCLEOTIDE SEQUENCE</scope>
    <source>
        <strain evidence="6">AD-1</strain>
    </source>
</reference>
<dbReference type="GO" id="GO:0016765">
    <property type="term" value="F:transferase activity, transferring alkyl or aryl (other than methyl) groups"/>
    <property type="evidence" value="ECO:0007669"/>
    <property type="project" value="InterPro"/>
</dbReference>
<comment type="subcellular location">
    <subcellularLocation>
        <location evidence="1">Cell membrane</location>
        <topology evidence="1">Multi-pass membrane protein</topology>
    </subcellularLocation>
</comment>
<name>A0A8U0A0X2_9EURY</name>
<dbReference type="InterPro" id="IPR000537">
    <property type="entry name" value="UbiA_prenyltransferase"/>
</dbReference>